<dbReference type="EMBL" id="JAGGLB010000029">
    <property type="protein sequence ID" value="MBP1994975.1"/>
    <property type="molecule type" value="Genomic_DNA"/>
</dbReference>
<evidence type="ECO:0008006" key="3">
    <source>
        <dbReference type="Google" id="ProtNLM"/>
    </source>
</evidence>
<proteinExistence type="predicted"/>
<evidence type="ECO:0000313" key="1">
    <source>
        <dbReference type="EMBL" id="MBP1994975.1"/>
    </source>
</evidence>
<reference evidence="1 2" key="1">
    <citation type="submission" date="2021-03" db="EMBL/GenBank/DDBJ databases">
        <title>Genomic Encyclopedia of Type Strains, Phase IV (KMG-IV): sequencing the most valuable type-strain genomes for metagenomic binning, comparative biology and taxonomic classification.</title>
        <authorList>
            <person name="Goeker M."/>
        </authorList>
    </citation>
    <scope>NUCLEOTIDE SEQUENCE [LARGE SCALE GENOMIC DNA]</scope>
    <source>
        <strain evidence="1 2">DSM 26048</strain>
    </source>
</reference>
<dbReference type="Proteomes" id="UP001519287">
    <property type="component" value="Unassembled WGS sequence"/>
</dbReference>
<organism evidence="1 2">
    <name type="scientific">Paenibacillus eucommiae</name>
    <dbReference type="NCBI Taxonomy" id="1355755"/>
    <lineage>
        <taxon>Bacteria</taxon>
        <taxon>Bacillati</taxon>
        <taxon>Bacillota</taxon>
        <taxon>Bacilli</taxon>
        <taxon>Bacillales</taxon>
        <taxon>Paenibacillaceae</taxon>
        <taxon>Paenibacillus</taxon>
    </lineage>
</organism>
<dbReference type="PROSITE" id="PS51257">
    <property type="entry name" value="PROKAR_LIPOPROTEIN"/>
    <property type="match status" value="1"/>
</dbReference>
<gene>
    <name evidence="1" type="ORF">J2Z66_006616</name>
</gene>
<comment type="caution">
    <text evidence="1">The sequence shown here is derived from an EMBL/GenBank/DDBJ whole genome shotgun (WGS) entry which is preliminary data.</text>
</comment>
<evidence type="ECO:0000313" key="2">
    <source>
        <dbReference type="Proteomes" id="UP001519287"/>
    </source>
</evidence>
<accession>A0ABS4J6S3</accession>
<dbReference type="RefSeq" id="WP_209976794.1">
    <property type="nucleotide sequence ID" value="NZ_JAGGLB010000029.1"/>
</dbReference>
<protein>
    <recommendedName>
        <fullName evidence="3">Sporulation protein</fullName>
    </recommendedName>
</protein>
<name>A0ABS4J6S3_9BACL</name>
<keyword evidence="2" id="KW-1185">Reference proteome</keyword>
<sequence length="124" mass="13771">MSKRFLGLIAGVLLLSGLMGCSSGVKQKSQVKPYPEDGYMGLTSVNPNFPLNPTYHHYQDDASLMKAVLAQFPEIKHSQLTIRGPIVDVKLQYKDGLSPSQIEQVKSAAYMALKTNMPRYTIHM</sequence>